<evidence type="ECO:0000313" key="2">
    <source>
        <dbReference type="EMBL" id="UXX78229.1"/>
    </source>
</evidence>
<feature type="signal peptide" evidence="1">
    <location>
        <begin position="1"/>
        <end position="19"/>
    </location>
</feature>
<dbReference type="InterPro" id="IPR007433">
    <property type="entry name" value="DUF481"/>
</dbReference>
<gene>
    <name evidence="2" type="ORF">N7E81_12765</name>
</gene>
<feature type="chain" id="PRO_5047154964" evidence="1">
    <location>
        <begin position="20"/>
        <end position="339"/>
    </location>
</feature>
<keyword evidence="1" id="KW-0732">Signal</keyword>
<organism evidence="2 3">
    <name type="scientific">Reichenbachiella carrageenanivorans</name>
    <dbReference type="NCBI Taxonomy" id="2979869"/>
    <lineage>
        <taxon>Bacteria</taxon>
        <taxon>Pseudomonadati</taxon>
        <taxon>Bacteroidota</taxon>
        <taxon>Cytophagia</taxon>
        <taxon>Cytophagales</taxon>
        <taxon>Reichenbachiellaceae</taxon>
        <taxon>Reichenbachiella</taxon>
    </lineage>
</organism>
<dbReference type="EMBL" id="CP106735">
    <property type="protein sequence ID" value="UXX78229.1"/>
    <property type="molecule type" value="Genomic_DNA"/>
</dbReference>
<keyword evidence="3" id="KW-1185">Reference proteome</keyword>
<dbReference type="Pfam" id="PF04338">
    <property type="entry name" value="DUF481"/>
    <property type="match status" value="1"/>
</dbReference>
<reference evidence="2" key="1">
    <citation type="submission" date="2022-10" db="EMBL/GenBank/DDBJ databases">
        <title>Comparative genomics and taxonomic characterization of three novel marine species of genus Reichenbachiella exhibiting antioxidant and polysaccharide degradation activities.</title>
        <authorList>
            <person name="Muhammad N."/>
            <person name="Lee Y.-J."/>
            <person name="Ko J."/>
            <person name="Kim S.-G."/>
        </authorList>
    </citation>
    <scope>NUCLEOTIDE SEQUENCE</scope>
    <source>
        <strain evidence="2">Wsw4-B4</strain>
    </source>
</reference>
<accession>A0ABY6CXY3</accession>
<proteinExistence type="predicted"/>
<sequence>MKYYLLPLILFFAFFQLKAQDTVELSNGDKIVGSVKQLNNGVLEIETPYSESNFMMDWESVVNFTSTSTYMINMANGKRITGQITMKEGSITILTDEGETMQYNHLQMVYLKSVNSGFWDRISLSLDGGYTLSKANDNKQLTLRGNASYLSEKINPDVYFNFVNSKLDDGTSQISTKRNNYGANLRVFFVRSWFGIAGADYLTNDEQSLELRSTYKIGVGNFLIRNHKMYLSTSLGSAWNNENYDIQDQENLSTTEGYLSIDYQAFGLSDFTATTGVQAFHGLNDSNRTRINFNIDLKFDLPKDFYIGAGYTLNYDSNPQVDDIPNSDYVIQTTVGWSL</sequence>
<evidence type="ECO:0000313" key="3">
    <source>
        <dbReference type="Proteomes" id="UP001062165"/>
    </source>
</evidence>
<evidence type="ECO:0000256" key="1">
    <source>
        <dbReference type="SAM" id="SignalP"/>
    </source>
</evidence>
<protein>
    <submittedName>
        <fullName evidence="2">DUF481 domain-containing protein</fullName>
    </submittedName>
</protein>
<dbReference type="Proteomes" id="UP001062165">
    <property type="component" value="Chromosome"/>
</dbReference>
<dbReference type="RefSeq" id="WP_263049975.1">
    <property type="nucleotide sequence ID" value="NZ_CP106735.1"/>
</dbReference>
<name>A0ABY6CXY3_9BACT</name>